<dbReference type="Proteomes" id="UP001519307">
    <property type="component" value="Unassembled WGS sequence"/>
</dbReference>
<evidence type="ECO:0000256" key="2">
    <source>
        <dbReference type="ARBA" id="ARBA00022898"/>
    </source>
</evidence>
<dbReference type="SUPFAM" id="SSF53383">
    <property type="entry name" value="PLP-dependent transferases"/>
    <property type="match status" value="1"/>
</dbReference>
<protein>
    <submittedName>
        <fullName evidence="3">Bifunctional pyridoxal-dependent enzyme with beta-cystathionase and maltose regulon repressor activities</fullName>
    </submittedName>
</protein>
<name>A0ABS4KP19_9CLOT</name>
<dbReference type="PANTHER" id="PTHR43525:SF1">
    <property type="entry name" value="PROTEIN MALY"/>
    <property type="match status" value="1"/>
</dbReference>
<evidence type="ECO:0000313" key="4">
    <source>
        <dbReference type="Proteomes" id="UP001519307"/>
    </source>
</evidence>
<sequence length="68" mass="7769">MAWLDFSDFDLTNIELQQLMHKKAKIALDDGYIFGAGGEHFQRINFACPRTILQKALENIEKSLEGIN</sequence>
<dbReference type="RefSeq" id="WP_209700718.1">
    <property type="nucleotide sequence ID" value="NZ_JAGGLM010000001.1"/>
</dbReference>
<dbReference type="InterPro" id="IPR051798">
    <property type="entry name" value="Class-II_PLP-Dep_Aminotrans"/>
</dbReference>
<dbReference type="PANTHER" id="PTHR43525">
    <property type="entry name" value="PROTEIN MALY"/>
    <property type="match status" value="1"/>
</dbReference>
<evidence type="ECO:0000313" key="3">
    <source>
        <dbReference type="EMBL" id="MBP2031788.1"/>
    </source>
</evidence>
<gene>
    <name evidence="3" type="ORF">J2Z42_000453</name>
</gene>
<keyword evidence="4" id="KW-1185">Reference proteome</keyword>
<reference evidence="3 4" key="1">
    <citation type="submission" date="2021-03" db="EMBL/GenBank/DDBJ databases">
        <title>Genomic Encyclopedia of Type Strains, Phase IV (KMG-IV): sequencing the most valuable type-strain genomes for metagenomic binning, comparative biology and taxonomic classification.</title>
        <authorList>
            <person name="Goeker M."/>
        </authorList>
    </citation>
    <scope>NUCLEOTIDE SEQUENCE [LARGE SCALE GENOMIC DNA]</scope>
    <source>
        <strain evidence="3 4">DSM 28783</strain>
    </source>
</reference>
<comment type="caution">
    <text evidence="3">The sequence shown here is derived from an EMBL/GenBank/DDBJ whole genome shotgun (WGS) entry which is preliminary data.</text>
</comment>
<accession>A0ABS4KP19</accession>
<dbReference type="InterPro" id="IPR015424">
    <property type="entry name" value="PyrdxlP-dep_Trfase"/>
</dbReference>
<dbReference type="Gene3D" id="3.90.1150.10">
    <property type="entry name" value="Aspartate Aminotransferase, domain 1"/>
    <property type="match status" value="1"/>
</dbReference>
<dbReference type="InterPro" id="IPR015422">
    <property type="entry name" value="PyrdxlP-dep_Trfase_small"/>
</dbReference>
<proteinExistence type="predicted"/>
<comment type="cofactor">
    <cofactor evidence="1">
        <name>pyridoxal 5'-phosphate</name>
        <dbReference type="ChEBI" id="CHEBI:597326"/>
    </cofactor>
</comment>
<keyword evidence="2" id="KW-0663">Pyridoxal phosphate</keyword>
<evidence type="ECO:0000256" key="1">
    <source>
        <dbReference type="ARBA" id="ARBA00001933"/>
    </source>
</evidence>
<organism evidence="3 4">
    <name type="scientific">Clostridium algifaecis</name>
    <dbReference type="NCBI Taxonomy" id="1472040"/>
    <lineage>
        <taxon>Bacteria</taxon>
        <taxon>Bacillati</taxon>
        <taxon>Bacillota</taxon>
        <taxon>Clostridia</taxon>
        <taxon>Eubacteriales</taxon>
        <taxon>Clostridiaceae</taxon>
        <taxon>Clostridium</taxon>
    </lineage>
</organism>
<dbReference type="EMBL" id="JAGGLM010000001">
    <property type="protein sequence ID" value="MBP2031788.1"/>
    <property type="molecule type" value="Genomic_DNA"/>
</dbReference>